<dbReference type="Proteomes" id="UP000595140">
    <property type="component" value="Unassembled WGS sequence"/>
</dbReference>
<keyword evidence="2" id="KW-0808">Transferase</keyword>
<evidence type="ECO:0000256" key="4">
    <source>
        <dbReference type="ARBA" id="ARBA00022722"/>
    </source>
</evidence>
<evidence type="ECO:0000256" key="6">
    <source>
        <dbReference type="ARBA" id="ARBA00022750"/>
    </source>
</evidence>
<dbReference type="GO" id="GO:0003964">
    <property type="term" value="F:RNA-directed DNA polymerase activity"/>
    <property type="evidence" value="ECO:0007669"/>
    <property type="project" value="UniProtKB-KW"/>
</dbReference>
<dbReference type="PROSITE" id="PS50994">
    <property type="entry name" value="INTEGRASE"/>
    <property type="match status" value="1"/>
</dbReference>
<evidence type="ECO:0000256" key="11">
    <source>
        <dbReference type="ARBA" id="ARBA00022918"/>
    </source>
</evidence>
<keyword evidence="9" id="KW-0460">Magnesium</keyword>
<dbReference type="Gene3D" id="1.10.340.70">
    <property type="match status" value="1"/>
</dbReference>
<dbReference type="SUPFAM" id="SSF56672">
    <property type="entry name" value="DNA/RNA polymerases"/>
    <property type="match status" value="1"/>
</dbReference>
<evidence type="ECO:0000256" key="13">
    <source>
        <dbReference type="ARBA" id="ARBA00023125"/>
    </source>
</evidence>
<dbReference type="CDD" id="cd09274">
    <property type="entry name" value="RNase_HI_RT_Ty3"/>
    <property type="match status" value="1"/>
</dbReference>
<dbReference type="PANTHER" id="PTHR37984">
    <property type="entry name" value="PROTEIN CBG26694"/>
    <property type="match status" value="1"/>
</dbReference>
<keyword evidence="5" id="KW-0479">Metal-binding</keyword>
<keyword evidence="8" id="KW-0378">Hydrolase</keyword>
<evidence type="ECO:0000256" key="10">
    <source>
        <dbReference type="ARBA" id="ARBA00022908"/>
    </source>
</evidence>
<evidence type="ECO:0000256" key="9">
    <source>
        <dbReference type="ARBA" id="ARBA00022842"/>
    </source>
</evidence>
<organism evidence="18 19">
    <name type="scientific">Cuscuta campestris</name>
    <dbReference type="NCBI Taxonomy" id="132261"/>
    <lineage>
        <taxon>Eukaryota</taxon>
        <taxon>Viridiplantae</taxon>
        <taxon>Streptophyta</taxon>
        <taxon>Embryophyta</taxon>
        <taxon>Tracheophyta</taxon>
        <taxon>Spermatophyta</taxon>
        <taxon>Magnoliopsida</taxon>
        <taxon>eudicotyledons</taxon>
        <taxon>Gunneridae</taxon>
        <taxon>Pentapetalae</taxon>
        <taxon>asterids</taxon>
        <taxon>lamiids</taxon>
        <taxon>Solanales</taxon>
        <taxon>Convolvulaceae</taxon>
        <taxon>Cuscuteae</taxon>
        <taxon>Cuscuta</taxon>
        <taxon>Cuscuta subgen. Grammica</taxon>
        <taxon>Cuscuta sect. Cleistogrammica</taxon>
    </lineage>
</organism>
<keyword evidence="3" id="KW-0548">Nucleotidyltransferase</keyword>
<feature type="coiled-coil region" evidence="15">
    <location>
        <begin position="784"/>
        <end position="811"/>
    </location>
</feature>
<dbReference type="EMBL" id="OOIL02005825">
    <property type="protein sequence ID" value="VFQ96036.1"/>
    <property type="molecule type" value="Genomic_DNA"/>
</dbReference>
<dbReference type="Pfam" id="PF24626">
    <property type="entry name" value="SH3_Tf2-1"/>
    <property type="match status" value="1"/>
</dbReference>
<accession>A0A484N6B4</accession>
<evidence type="ECO:0000313" key="18">
    <source>
        <dbReference type="EMBL" id="VFQ96036.1"/>
    </source>
</evidence>
<keyword evidence="4" id="KW-0540">Nuclease</keyword>
<dbReference type="InterPro" id="IPR036397">
    <property type="entry name" value="RNaseH_sf"/>
</dbReference>
<keyword evidence="19" id="KW-1185">Reference proteome</keyword>
<keyword evidence="10" id="KW-0229">DNA integration</keyword>
<evidence type="ECO:0000259" key="17">
    <source>
        <dbReference type="PROSITE" id="PS50994"/>
    </source>
</evidence>
<dbReference type="GO" id="GO:0006508">
    <property type="term" value="P:proteolysis"/>
    <property type="evidence" value="ECO:0007669"/>
    <property type="project" value="UniProtKB-KW"/>
</dbReference>
<dbReference type="PANTHER" id="PTHR37984:SF5">
    <property type="entry name" value="PROTEIN NYNRIN-LIKE"/>
    <property type="match status" value="1"/>
</dbReference>
<evidence type="ECO:0000313" key="19">
    <source>
        <dbReference type="Proteomes" id="UP000595140"/>
    </source>
</evidence>
<evidence type="ECO:0000256" key="14">
    <source>
        <dbReference type="ARBA" id="ARBA00023172"/>
    </source>
</evidence>
<keyword evidence="15" id="KW-0175">Coiled coil</keyword>
<dbReference type="InterPro" id="IPR041373">
    <property type="entry name" value="RT_RNaseH"/>
</dbReference>
<dbReference type="InterPro" id="IPR041588">
    <property type="entry name" value="Integrase_H2C2"/>
</dbReference>
<gene>
    <name evidence="18" type="ORF">CCAM_LOCUS37812</name>
</gene>
<dbReference type="Pfam" id="PF17917">
    <property type="entry name" value="RT_RNaseH"/>
    <property type="match status" value="1"/>
</dbReference>
<dbReference type="GO" id="GO:0004190">
    <property type="term" value="F:aspartic-type endopeptidase activity"/>
    <property type="evidence" value="ECO:0007669"/>
    <property type="project" value="UniProtKB-KW"/>
</dbReference>
<dbReference type="AlphaFoldDB" id="A0A484N6B4"/>
<keyword evidence="12" id="KW-0239">DNA-directed DNA polymerase</keyword>
<dbReference type="GO" id="GO:0046872">
    <property type="term" value="F:metal ion binding"/>
    <property type="evidence" value="ECO:0007669"/>
    <property type="project" value="UniProtKB-KW"/>
</dbReference>
<dbReference type="GO" id="GO:0003677">
    <property type="term" value="F:DNA binding"/>
    <property type="evidence" value="ECO:0007669"/>
    <property type="project" value="UniProtKB-KW"/>
</dbReference>
<reference evidence="18 19" key="1">
    <citation type="submission" date="2018-04" db="EMBL/GenBank/DDBJ databases">
        <authorList>
            <person name="Vogel A."/>
        </authorList>
    </citation>
    <scope>NUCLEOTIDE SEQUENCE [LARGE SCALE GENOMIC DNA]</scope>
</reference>
<feature type="region of interest" description="Disordered" evidence="16">
    <location>
        <begin position="965"/>
        <end position="989"/>
    </location>
</feature>
<dbReference type="InterPro" id="IPR043502">
    <property type="entry name" value="DNA/RNA_pol_sf"/>
</dbReference>
<dbReference type="SUPFAM" id="SSF53098">
    <property type="entry name" value="Ribonuclease H-like"/>
    <property type="match status" value="1"/>
</dbReference>
<dbReference type="Gene3D" id="3.30.420.10">
    <property type="entry name" value="Ribonuclease H-like superfamily/Ribonuclease H"/>
    <property type="match status" value="1"/>
</dbReference>
<evidence type="ECO:0000256" key="7">
    <source>
        <dbReference type="ARBA" id="ARBA00022759"/>
    </source>
</evidence>
<dbReference type="Pfam" id="PF03732">
    <property type="entry name" value="Retrotrans_gag"/>
    <property type="match status" value="1"/>
</dbReference>
<dbReference type="FunFam" id="1.10.340.70:FF:000001">
    <property type="entry name" value="Retrovirus-related Pol polyprotein from transposon gypsy-like Protein"/>
    <property type="match status" value="1"/>
</dbReference>
<protein>
    <recommendedName>
        <fullName evidence="17">Integrase catalytic domain-containing protein</fullName>
    </recommendedName>
</protein>
<evidence type="ECO:0000256" key="3">
    <source>
        <dbReference type="ARBA" id="ARBA00022695"/>
    </source>
</evidence>
<proteinExistence type="predicted"/>
<dbReference type="Pfam" id="PF17921">
    <property type="entry name" value="Integrase_H2C2"/>
    <property type="match status" value="1"/>
</dbReference>
<dbReference type="GO" id="GO:0003887">
    <property type="term" value="F:DNA-directed DNA polymerase activity"/>
    <property type="evidence" value="ECO:0007669"/>
    <property type="project" value="UniProtKB-KW"/>
</dbReference>
<dbReference type="SUPFAM" id="SSF54160">
    <property type="entry name" value="Chromo domain-like"/>
    <property type="match status" value="1"/>
</dbReference>
<dbReference type="InterPro" id="IPR056924">
    <property type="entry name" value="SH3_Tf2-1"/>
</dbReference>
<evidence type="ECO:0000256" key="15">
    <source>
        <dbReference type="SAM" id="Coils"/>
    </source>
</evidence>
<keyword evidence="11" id="KW-0695">RNA-directed DNA polymerase</keyword>
<keyword evidence="1" id="KW-0645">Protease</keyword>
<evidence type="ECO:0000256" key="1">
    <source>
        <dbReference type="ARBA" id="ARBA00022670"/>
    </source>
</evidence>
<feature type="region of interest" description="Disordered" evidence="16">
    <location>
        <begin position="218"/>
        <end position="252"/>
    </location>
</feature>
<dbReference type="InterPro" id="IPR016197">
    <property type="entry name" value="Chromo-like_dom_sf"/>
</dbReference>
<dbReference type="GO" id="GO:0015074">
    <property type="term" value="P:DNA integration"/>
    <property type="evidence" value="ECO:0007669"/>
    <property type="project" value="UniProtKB-KW"/>
</dbReference>
<dbReference type="GO" id="GO:0006310">
    <property type="term" value="P:DNA recombination"/>
    <property type="evidence" value="ECO:0007669"/>
    <property type="project" value="UniProtKB-KW"/>
</dbReference>
<feature type="compositionally biased region" description="Pro residues" evidence="16">
    <location>
        <begin position="227"/>
        <end position="252"/>
    </location>
</feature>
<dbReference type="InterPro" id="IPR012337">
    <property type="entry name" value="RNaseH-like_sf"/>
</dbReference>
<evidence type="ECO:0000256" key="8">
    <source>
        <dbReference type="ARBA" id="ARBA00022801"/>
    </source>
</evidence>
<dbReference type="InterPro" id="IPR001584">
    <property type="entry name" value="Integrase_cat-core"/>
</dbReference>
<dbReference type="InterPro" id="IPR050951">
    <property type="entry name" value="Retrovirus_Pol_polyprotein"/>
</dbReference>
<keyword evidence="6" id="KW-0064">Aspartyl protease</keyword>
<evidence type="ECO:0000256" key="2">
    <source>
        <dbReference type="ARBA" id="ARBA00022679"/>
    </source>
</evidence>
<dbReference type="OrthoDB" id="1306247at2759"/>
<feature type="domain" description="Integrase catalytic" evidence="17">
    <location>
        <begin position="599"/>
        <end position="763"/>
    </location>
</feature>
<name>A0A484N6B4_9ASTE</name>
<dbReference type="Gene3D" id="3.10.20.370">
    <property type="match status" value="1"/>
</dbReference>
<dbReference type="InterPro" id="IPR005162">
    <property type="entry name" value="Retrotrans_gag_dom"/>
</dbReference>
<sequence length="989" mass="112086">MLSHTSARQTLNHNVKQLQRQVESVLARSASNPSSAGGPRTLETGSLLSKLKLEMPKTDGSDPLGWLFKAHEFFVFYAVPEESRLAAVSLMLEGPALDWFRWRQRNYLLRSWGDFITKFKLRFDPLSYVDYFGLLSKVQQTGSVLEYQQAFEKVLVNVTGVDETNLQSLFHAGLKPHLQHEVMILKPDSLSASFALAPELEVKYSAWTSSLPSKLPFQRDYAGPKTPQAPPPLLPPPGQKPPPGVKSTAPPPIRQLSYAEKKERDFKDVAAFRVYVGNGASLLCKQRCSEDLFRRIDPSIGIDHLDLKGADTLLRRIDLLGWIDHSDLRVSRSSRAQTLATMSDRRGSKRLRTKSHEALSTTPVLRLPDFSPFVVDTDASATGIGAVLLQVEQPVAYFSKKLGPRRLAASTYHKELYAIVEAVQNWRQYLLGREFLIRTDQRSLRELLHQVIQTPDQQFYVRKLLGRFGCRFGTILALSQPLPDIIEQIRAENSTQPDLLHLHQAHQRGTLQPPFSIVDGLLLYNTRLCIGADSPLRQVLLREYHDTPTAGHAGVHRTFFRLATSFYWPRMRSEVRAYVAACHTCQTTKFSTQPPGGLLQPLPVPQQIWEDVTMDFITGLPPSRGSSVILVVVDRLSKYAHFGPLPGDFDAHRTAFLFVDMVIKLHGFPRSIVSDRDKVFTSTFWRELHTLSGTTLHHCTAFHPQTDGQTEVMNRTLEQYLRAFVHARPKWWTVLLPWAKYSVNTSLHEGLKMTPFQAVYGRPPPDLIPYRRGASRVPAVDEVLAERDELLRMLRANLAAAQQRMKTHADAHRRDVAFKVGDLVLLKLQPYRQHSVARRTCQKLSLRYYGPFEILERIGEVAYRLKLLPSSRIHPVFHVAVLKPYKGPSADITPLQLPEELEGGRVPSRPVSIHASRRVLHAGHPVDQVLVRWSDGSLDDATWEQADQIRRQFPELDLEDKVVPQAVGNVTESQPPERKSTRVRRRPGW</sequence>
<evidence type="ECO:0000256" key="16">
    <source>
        <dbReference type="SAM" id="MobiDB-lite"/>
    </source>
</evidence>
<dbReference type="GO" id="GO:0004519">
    <property type="term" value="F:endonuclease activity"/>
    <property type="evidence" value="ECO:0007669"/>
    <property type="project" value="UniProtKB-KW"/>
</dbReference>
<keyword evidence="14" id="KW-0233">DNA recombination</keyword>
<evidence type="ECO:0000256" key="5">
    <source>
        <dbReference type="ARBA" id="ARBA00022723"/>
    </source>
</evidence>
<evidence type="ECO:0000256" key="12">
    <source>
        <dbReference type="ARBA" id="ARBA00022932"/>
    </source>
</evidence>
<keyword evidence="13" id="KW-0238">DNA-binding</keyword>
<keyword evidence="7" id="KW-0255">Endonuclease</keyword>